<protein>
    <submittedName>
        <fullName evidence="1">Uncharacterized protein</fullName>
    </submittedName>
</protein>
<keyword evidence="2" id="KW-1185">Reference proteome</keyword>
<accession>A0ABD2XZG6</accession>
<gene>
    <name evidence="1" type="ORF">ACH5RR_039381</name>
</gene>
<dbReference type="Proteomes" id="UP001630127">
    <property type="component" value="Unassembled WGS sequence"/>
</dbReference>
<dbReference type="EMBL" id="JBJUIK010000016">
    <property type="protein sequence ID" value="KAL3500288.1"/>
    <property type="molecule type" value="Genomic_DNA"/>
</dbReference>
<name>A0ABD2XZG6_9GENT</name>
<evidence type="ECO:0000313" key="1">
    <source>
        <dbReference type="EMBL" id="KAL3500288.1"/>
    </source>
</evidence>
<organism evidence="1 2">
    <name type="scientific">Cinchona calisaya</name>
    <dbReference type="NCBI Taxonomy" id="153742"/>
    <lineage>
        <taxon>Eukaryota</taxon>
        <taxon>Viridiplantae</taxon>
        <taxon>Streptophyta</taxon>
        <taxon>Embryophyta</taxon>
        <taxon>Tracheophyta</taxon>
        <taxon>Spermatophyta</taxon>
        <taxon>Magnoliopsida</taxon>
        <taxon>eudicotyledons</taxon>
        <taxon>Gunneridae</taxon>
        <taxon>Pentapetalae</taxon>
        <taxon>asterids</taxon>
        <taxon>lamiids</taxon>
        <taxon>Gentianales</taxon>
        <taxon>Rubiaceae</taxon>
        <taxon>Cinchonoideae</taxon>
        <taxon>Cinchoneae</taxon>
        <taxon>Cinchona</taxon>
    </lineage>
</organism>
<sequence>MPTISQLPTKNQELSKDNSNLESQFVAIQKDLENKVFELSAGNLGINANFVGENSNLNGNKEDMVLNPKEKVVSMEEDLVEQLEEDEDAKDLDPLES</sequence>
<dbReference type="AlphaFoldDB" id="A0ABD2XZG6"/>
<evidence type="ECO:0000313" key="2">
    <source>
        <dbReference type="Proteomes" id="UP001630127"/>
    </source>
</evidence>
<proteinExistence type="predicted"/>
<comment type="caution">
    <text evidence="1">The sequence shown here is derived from an EMBL/GenBank/DDBJ whole genome shotgun (WGS) entry which is preliminary data.</text>
</comment>
<reference evidence="1 2" key="1">
    <citation type="submission" date="2024-11" db="EMBL/GenBank/DDBJ databases">
        <title>A near-complete genome assembly of Cinchona calisaya.</title>
        <authorList>
            <person name="Lian D.C."/>
            <person name="Zhao X.W."/>
            <person name="Wei L."/>
        </authorList>
    </citation>
    <scope>NUCLEOTIDE SEQUENCE [LARGE SCALE GENOMIC DNA]</scope>
    <source>
        <tissue evidence="1">Nenye</tissue>
    </source>
</reference>